<dbReference type="RefSeq" id="WP_197414742.1">
    <property type="nucleotide sequence ID" value="NZ_CP067396.1"/>
</dbReference>
<dbReference type="KEGG" id="lez:GLE_3559"/>
<evidence type="ECO:0000256" key="1">
    <source>
        <dbReference type="SAM" id="MobiDB-lite"/>
    </source>
</evidence>
<sequence length="132" mass="13800">MTQSSATPALAATRAGHDPRPAAPARKPRAPLSWRYRGEVAARAFAAIVLGYLFAYALTAVLSLTLPFSRVDNVIAASLLSFFVWCAVAMYAFATRSAWRACWAPALGATLLLGVARLCGAAALFSAATPAA</sequence>
<accession>A0A0S2DJT8</accession>
<reference evidence="3 4" key="1">
    <citation type="submission" date="2015-11" db="EMBL/GenBank/DDBJ databases">
        <title>Genome sequences of Lysobacter enzymogenes strain C3 and Lysobacter antibioticus ATCC 29479.</title>
        <authorList>
            <person name="Kobayashi D.Y."/>
        </authorList>
    </citation>
    <scope>NUCLEOTIDE SEQUENCE [LARGE SCALE GENOMIC DNA]</scope>
    <source>
        <strain evidence="3 4">C3</strain>
    </source>
</reference>
<evidence type="ECO:0008006" key="5">
    <source>
        <dbReference type="Google" id="ProtNLM"/>
    </source>
</evidence>
<feature type="transmembrane region" description="Helical" evidence="2">
    <location>
        <begin position="74"/>
        <end position="94"/>
    </location>
</feature>
<feature type="transmembrane region" description="Helical" evidence="2">
    <location>
        <begin position="44"/>
        <end position="68"/>
    </location>
</feature>
<evidence type="ECO:0000313" key="4">
    <source>
        <dbReference type="Proteomes" id="UP000061569"/>
    </source>
</evidence>
<keyword evidence="2" id="KW-0472">Membrane</keyword>
<gene>
    <name evidence="3" type="ORF">GLE_3559</name>
</gene>
<keyword evidence="2" id="KW-1133">Transmembrane helix</keyword>
<feature type="transmembrane region" description="Helical" evidence="2">
    <location>
        <begin position="106"/>
        <end position="128"/>
    </location>
</feature>
<name>A0A0S2DJT8_LYSEN</name>
<dbReference type="STRING" id="69.GLE_3559"/>
<dbReference type="Proteomes" id="UP000061569">
    <property type="component" value="Chromosome"/>
</dbReference>
<protein>
    <recommendedName>
        <fullName evidence="5">DUF3649 domain-containing protein</fullName>
    </recommendedName>
</protein>
<organism evidence="3 4">
    <name type="scientific">Lysobacter enzymogenes</name>
    <dbReference type="NCBI Taxonomy" id="69"/>
    <lineage>
        <taxon>Bacteria</taxon>
        <taxon>Pseudomonadati</taxon>
        <taxon>Pseudomonadota</taxon>
        <taxon>Gammaproteobacteria</taxon>
        <taxon>Lysobacterales</taxon>
        <taxon>Lysobacteraceae</taxon>
        <taxon>Lysobacter</taxon>
    </lineage>
</organism>
<evidence type="ECO:0000313" key="3">
    <source>
        <dbReference type="EMBL" id="ALN58903.1"/>
    </source>
</evidence>
<feature type="region of interest" description="Disordered" evidence="1">
    <location>
        <begin position="1"/>
        <end position="27"/>
    </location>
</feature>
<dbReference type="EMBL" id="CP013140">
    <property type="protein sequence ID" value="ALN58903.1"/>
    <property type="molecule type" value="Genomic_DNA"/>
</dbReference>
<keyword evidence="2" id="KW-0812">Transmembrane</keyword>
<dbReference type="PATRIC" id="fig|69.6.peg.3503"/>
<proteinExistence type="predicted"/>
<dbReference type="AlphaFoldDB" id="A0A0S2DJT8"/>
<evidence type="ECO:0000256" key="2">
    <source>
        <dbReference type="SAM" id="Phobius"/>
    </source>
</evidence>